<name>A0A844EL46_9LACO</name>
<gene>
    <name evidence="2" type="ORF">GKC44_03505</name>
</gene>
<accession>A0A844EL46</accession>
<dbReference type="EMBL" id="WKKY01000047">
    <property type="protein sequence ID" value="MSE20334.1"/>
    <property type="molecule type" value="Genomic_DNA"/>
</dbReference>
<keyword evidence="1" id="KW-0812">Transmembrane</keyword>
<evidence type="ECO:0000313" key="2">
    <source>
        <dbReference type="EMBL" id="MSE20334.1"/>
    </source>
</evidence>
<proteinExistence type="predicted"/>
<dbReference type="AlphaFoldDB" id="A0A844EL46"/>
<keyword evidence="1" id="KW-1133">Transmembrane helix</keyword>
<feature type="non-terminal residue" evidence="2">
    <location>
        <position position="52"/>
    </location>
</feature>
<comment type="caution">
    <text evidence="2">The sequence shown here is derived from an EMBL/GenBank/DDBJ whole genome shotgun (WGS) entry which is preliminary data.</text>
</comment>
<sequence length="52" mass="5435">MGILVIVVFGICAIFYFSKGKKFAAWGSIFIALAGVGMVNSSSGSDSSHESF</sequence>
<evidence type="ECO:0000256" key="1">
    <source>
        <dbReference type="SAM" id="Phobius"/>
    </source>
</evidence>
<keyword evidence="1" id="KW-0472">Membrane</keyword>
<protein>
    <submittedName>
        <fullName evidence="2">Uncharacterized protein</fullName>
    </submittedName>
</protein>
<dbReference type="Proteomes" id="UP000491237">
    <property type="component" value="Unassembled WGS sequence"/>
</dbReference>
<feature type="transmembrane region" description="Helical" evidence="1">
    <location>
        <begin position="23"/>
        <end position="41"/>
    </location>
</feature>
<organism evidence="2 3">
    <name type="scientific">Lentilactobacillus parabuchneri</name>
    <dbReference type="NCBI Taxonomy" id="152331"/>
    <lineage>
        <taxon>Bacteria</taxon>
        <taxon>Bacillati</taxon>
        <taxon>Bacillota</taxon>
        <taxon>Bacilli</taxon>
        <taxon>Lactobacillales</taxon>
        <taxon>Lactobacillaceae</taxon>
        <taxon>Lentilactobacillus</taxon>
    </lineage>
</organism>
<evidence type="ECO:0000313" key="3">
    <source>
        <dbReference type="Proteomes" id="UP000491237"/>
    </source>
</evidence>
<reference evidence="2 3" key="1">
    <citation type="submission" date="2019-11" db="EMBL/GenBank/DDBJ databases">
        <title>Draft Genome Sequence of Plant Growth-Promoting Rhizosphere-Associated Bacteria.</title>
        <authorList>
            <person name="Vasilyev I.Y."/>
            <person name="Radchenko V."/>
            <person name="Ilnitskaya E.V."/>
        </authorList>
    </citation>
    <scope>NUCLEOTIDE SEQUENCE [LARGE SCALE GENOMIC DNA]</scope>
    <source>
        <strain evidence="2 3">VRA_07sq_f</strain>
    </source>
</reference>